<feature type="transmembrane region" description="Helical" evidence="6">
    <location>
        <begin position="102"/>
        <end position="119"/>
    </location>
</feature>
<proteinExistence type="predicted"/>
<dbReference type="PROSITE" id="PS51002">
    <property type="entry name" value="CYTB_NTER"/>
    <property type="match status" value="1"/>
</dbReference>
<dbReference type="InterPro" id="IPR005797">
    <property type="entry name" value="Cyt_b/b6_N"/>
</dbReference>
<accession>A0ABW8A891</accession>
<comment type="cofactor">
    <cofactor evidence="1">
        <name>heme</name>
        <dbReference type="ChEBI" id="CHEBI:30413"/>
    </cofactor>
</comment>
<keyword evidence="6" id="KW-0812">Transmembrane</keyword>
<dbReference type="EC" id="7.1.1.8" evidence="2"/>
<gene>
    <name evidence="8" type="ORF">ACIBP5_23760</name>
</gene>
<keyword evidence="6" id="KW-1133">Transmembrane helix</keyword>
<feature type="transmembrane region" description="Helical" evidence="6">
    <location>
        <begin position="165"/>
        <end position="181"/>
    </location>
</feature>
<organism evidence="8 9">
    <name type="scientific">Nonomuraea indica</name>
    <dbReference type="NCBI Taxonomy" id="1581193"/>
    <lineage>
        <taxon>Bacteria</taxon>
        <taxon>Bacillati</taxon>
        <taxon>Actinomycetota</taxon>
        <taxon>Actinomycetes</taxon>
        <taxon>Streptosporangiales</taxon>
        <taxon>Streptosporangiaceae</taxon>
        <taxon>Nonomuraea</taxon>
    </lineage>
</organism>
<dbReference type="InterPro" id="IPR027387">
    <property type="entry name" value="Cytb/b6-like_sf"/>
</dbReference>
<reference evidence="8 9" key="1">
    <citation type="submission" date="2024-10" db="EMBL/GenBank/DDBJ databases">
        <title>The Natural Products Discovery Center: Release of the First 8490 Sequenced Strains for Exploring Actinobacteria Biosynthetic Diversity.</title>
        <authorList>
            <person name="Kalkreuter E."/>
            <person name="Kautsar S.A."/>
            <person name="Yang D."/>
            <person name="Bader C.D."/>
            <person name="Teijaro C.N."/>
            <person name="Fluegel L."/>
            <person name="Davis C.M."/>
            <person name="Simpson J.R."/>
            <person name="Lauterbach L."/>
            <person name="Steele A.D."/>
            <person name="Gui C."/>
            <person name="Meng S."/>
            <person name="Li G."/>
            <person name="Viehrig K."/>
            <person name="Ye F."/>
            <person name="Su P."/>
            <person name="Kiefer A.F."/>
            <person name="Nichols A."/>
            <person name="Cepeda A.J."/>
            <person name="Yan W."/>
            <person name="Fan B."/>
            <person name="Jiang Y."/>
            <person name="Adhikari A."/>
            <person name="Zheng C.-J."/>
            <person name="Schuster L."/>
            <person name="Cowan T.M."/>
            <person name="Smanski M.J."/>
            <person name="Chevrette M.G."/>
            <person name="De Carvalho L.P.S."/>
            <person name="Shen B."/>
        </authorList>
    </citation>
    <scope>NUCLEOTIDE SEQUENCE [LARGE SCALE GENOMIC DNA]</scope>
    <source>
        <strain evidence="8 9">NPDC049503</strain>
    </source>
</reference>
<protein>
    <recommendedName>
        <fullName evidence="3">Cytochrome bc1 complex cytochrome b subunit</fullName>
        <ecNumber evidence="2">7.1.1.8</ecNumber>
    </recommendedName>
    <alternativeName>
        <fullName evidence="5">Cytochrome bc1 reductase complex subunit QcrB</fullName>
    </alternativeName>
</protein>
<evidence type="ECO:0000313" key="8">
    <source>
        <dbReference type="EMBL" id="MFI7442997.1"/>
    </source>
</evidence>
<dbReference type="InterPro" id="IPR016174">
    <property type="entry name" value="Di-haem_cyt_TM"/>
</dbReference>
<name>A0ABW8A891_9ACTN</name>
<evidence type="ECO:0000256" key="5">
    <source>
        <dbReference type="ARBA" id="ARBA00029568"/>
    </source>
</evidence>
<dbReference type="EMBL" id="JBITMB010000005">
    <property type="protein sequence ID" value="MFI7442997.1"/>
    <property type="molecule type" value="Genomic_DNA"/>
</dbReference>
<evidence type="ECO:0000256" key="1">
    <source>
        <dbReference type="ARBA" id="ARBA00001971"/>
    </source>
</evidence>
<feature type="transmembrane region" description="Helical" evidence="6">
    <location>
        <begin position="134"/>
        <end position="153"/>
    </location>
</feature>
<feature type="domain" description="Cytochrome b/b6 N-terminal region profile" evidence="7">
    <location>
        <begin position="1"/>
        <end position="182"/>
    </location>
</feature>
<evidence type="ECO:0000256" key="3">
    <source>
        <dbReference type="ARBA" id="ARBA00016116"/>
    </source>
</evidence>
<keyword evidence="6" id="KW-0472">Membrane</keyword>
<comment type="caution">
    <text evidence="8">The sequence shown here is derived from an EMBL/GenBank/DDBJ whole genome shotgun (WGS) entry which is preliminary data.</text>
</comment>
<dbReference type="RefSeq" id="WP_397023037.1">
    <property type="nucleotide sequence ID" value="NZ_JBITMB010000005.1"/>
</dbReference>
<dbReference type="Proteomes" id="UP001612928">
    <property type="component" value="Unassembled WGS sequence"/>
</dbReference>
<evidence type="ECO:0000259" key="7">
    <source>
        <dbReference type="PROSITE" id="PS51002"/>
    </source>
</evidence>
<keyword evidence="9" id="KW-1185">Reference proteome</keyword>
<feature type="transmembrane region" description="Helical" evidence="6">
    <location>
        <begin position="77"/>
        <end position="95"/>
    </location>
</feature>
<dbReference type="Gene3D" id="1.20.810.10">
    <property type="entry name" value="Cytochrome Bc1 Complex, Chain C"/>
    <property type="match status" value="1"/>
</dbReference>
<feature type="transmembrane region" description="Helical" evidence="6">
    <location>
        <begin position="12"/>
        <end position="31"/>
    </location>
</feature>
<comment type="catalytic activity">
    <reaction evidence="4">
        <text>a quinol + 2 Fe(III)-[cytochrome c](out) = a quinone + 2 Fe(II)-[cytochrome c](out) + 2 H(+)(out)</text>
        <dbReference type="Rhea" id="RHEA:11484"/>
        <dbReference type="Rhea" id="RHEA-COMP:10350"/>
        <dbReference type="Rhea" id="RHEA-COMP:14399"/>
        <dbReference type="ChEBI" id="CHEBI:15378"/>
        <dbReference type="ChEBI" id="CHEBI:24646"/>
        <dbReference type="ChEBI" id="CHEBI:29033"/>
        <dbReference type="ChEBI" id="CHEBI:29034"/>
        <dbReference type="ChEBI" id="CHEBI:132124"/>
        <dbReference type="EC" id="7.1.1.8"/>
    </reaction>
</comment>
<evidence type="ECO:0000256" key="2">
    <source>
        <dbReference type="ARBA" id="ARBA00012951"/>
    </source>
</evidence>
<sequence>MFTRRRLRQLVGEMLIYIVATVLLTGGYLALDFVPSNDMIAYDGGYAPLRGVMMSEAYESTLTISFDVRGGLLTRQLHHRFPYVFGLGVVVWILLGRLRHGFAVLGLTLLAALGGYGSVDDLLAGTVLGGIPVLFWYGLHLLAALAVVVLLVVSARQEAVTQPRPRGFTLAGLALTALIFLL</sequence>
<evidence type="ECO:0000313" key="9">
    <source>
        <dbReference type="Proteomes" id="UP001612928"/>
    </source>
</evidence>
<evidence type="ECO:0000256" key="4">
    <source>
        <dbReference type="ARBA" id="ARBA00029351"/>
    </source>
</evidence>
<evidence type="ECO:0000256" key="6">
    <source>
        <dbReference type="SAM" id="Phobius"/>
    </source>
</evidence>
<dbReference type="SUPFAM" id="SSF81342">
    <property type="entry name" value="Transmembrane di-heme cytochromes"/>
    <property type="match status" value="1"/>
</dbReference>